<gene>
    <name evidence="1" type="ORF">FKG94_15120</name>
</gene>
<keyword evidence="2" id="KW-1185">Reference proteome</keyword>
<dbReference type="AlphaFoldDB" id="A0A545TFD3"/>
<dbReference type="EMBL" id="VHSG01000015">
    <property type="protein sequence ID" value="TQV75944.1"/>
    <property type="molecule type" value="Genomic_DNA"/>
</dbReference>
<sequence>MGFRMYCSTVLLPASMLALTVMPGLSLRPANLGLVIVTSLCKAIASISRTHNRLAEQHGQPRSFGIIFPTGAFDLIMQLILSRKVDSVNMHIAPFVLFFAKTQQLFVNVRLQQAVAILACQNMTKHRIYLELKKVKHSK</sequence>
<evidence type="ECO:0000313" key="2">
    <source>
        <dbReference type="Proteomes" id="UP000319732"/>
    </source>
</evidence>
<organism evidence="1 2">
    <name type="scientific">Exilibacterium tricleocarpae</name>
    <dbReference type="NCBI Taxonomy" id="2591008"/>
    <lineage>
        <taxon>Bacteria</taxon>
        <taxon>Pseudomonadati</taxon>
        <taxon>Pseudomonadota</taxon>
        <taxon>Gammaproteobacteria</taxon>
        <taxon>Cellvibrionales</taxon>
        <taxon>Cellvibrionaceae</taxon>
        <taxon>Exilibacterium</taxon>
    </lineage>
</organism>
<dbReference type="Proteomes" id="UP000319732">
    <property type="component" value="Unassembled WGS sequence"/>
</dbReference>
<proteinExistence type="predicted"/>
<name>A0A545TFD3_9GAMM</name>
<accession>A0A545TFD3</accession>
<comment type="caution">
    <text evidence="1">The sequence shown here is derived from an EMBL/GenBank/DDBJ whole genome shotgun (WGS) entry which is preliminary data.</text>
</comment>
<evidence type="ECO:0000313" key="1">
    <source>
        <dbReference type="EMBL" id="TQV75944.1"/>
    </source>
</evidence>
<reference evidence="1 2" key="1">
    <citation type="submission" date="2019-06" db="EMBL/GenBank/DDBJ databases">
        <title>Whole genome sequence for Cellvibrionaceae sp. R142.</title>
        <authorList>
            <person name="Wang G."/>
        </authorList>
    </citation>
    <scope>NUCLEOTIDE SEQUENCE [LARGE SCALE GENOMIC DNA]</scope>
    <source>
        <strain evidence="1 2">R142</strain>
    </source>
</reference>
<protein>
    <submittedName>
        <fullName evidence="1">Uncharacterized protein</fullName>
    </submittedName>
</protein>